<evidence type="ECO:0000256" key="6">
    <source>
        <dbReference type="SAM" id="Phobius"/>
    </source>
</evidence>
<dbReference type="InterPro" id="IPR052337">
    <property type="entry name" value="SAT4-like"/>
</dbReference>
<sequence>MMVRSVAELYGDPPPGIDLSANQEILDDSVVVVLAMIATLAVAFRILYKKRKNERLQGDDWFILIALLGEYGTAACTLASNYFGAGRHVWATDTPSLRKMSIALFIYPWIYVVATVGLKLSFCWTYMRIFSPGTIRSTIRCKTLFDRCLVICVLASFVYALSVWLPMTVACRPLRHFWDQYTGISNGKCMDYLSMWIITGIFSAALDLVILLLPIPRVWSLQMSRTRKLGVMGILALGTLAVIAAIIRLVYMSRMIHEPDITWALGPAQIWTSLEPSFGIVSSCLITTFRPIVSGIRNIFGLKYNRNDDRVSNQYRQTIGSMAPRRAPCSKAHGVEDDEEELTLYHDVRRYKVSVTTGTTQHGVLDASQQNIEESLRQEWRELSPKGAPDDRIQVETSFVVKKG</sequence>
<evidence type="ECO:0000313" key="8">
    <source>
        <dbReference type="EMBL" id="TIA33230.1"/>
    </source>
</evidence>
<keyword evidence="3 6" id="KW-1133">Transmembrane helix</keyword>
<dbReference type="EMBL" id="QZBZ01000203">
    <property type="protein sequence ID" value="TIA33230.1"/>
    <property type="molecule type" value="Genomic_DNA"/>
</dbReference>
<feature type="transmembrane region" description="Helical" evidence="6">
    <location>
        <begin position="231"/>
        <end position="251"/>
    </location>
</feature>
<evidence type="ECO:0000256" key="3">
    <source>
        <dbReference type="ARBA" id="ARBA00022989"/>
    </source>
</evidence>
<feature type="domain" description="Rhodopsin" evidence="7">
    <location>
        <begin position="45"/>
        <end position="290"/>
    </location>
</feature>
<dbReference type="PANTHER" id="PTHR33048:SF163">
    <property type="entry name" value="INTEGRAL MEMBRANE PROTEIN (AFU_ORTHOLOGUE AFUA_8G05510)"/>
    <property type="match status" value="1"/>
</dbReference>
<organism evidence="8 9">
    <name type="scientific">Aureobasidium pullulans</name>
    <name type="common">Black yeast</name>
    <name type="synonym">Pullularia pullulans</name>
    <dbReference type="NCBI Taxonomy" id="5580"/>
    <lineage>
        <taxon>Eukaryota</taxon>
        <taxon>Fungi</taxon>
        <taxon>Dikarya</taxon>
        <taxon>Ascomycota</taxon>
        <taxon>Pezizomycotina</taxon>
        <taxon>Dothideomycetes</taxon>
        <taxon>Dothideomycetidae</taxon>
        <taxon>Dothideales</taxon>
        <taxon>Saccotheciaceae</taxon>
        <taxon>Aureobasidium</taxon>
    </lineage>
</organism>
<protein>
    <recommendedName>
        <fullName evidence="7">Rhodopsin domain-containing protein</fullName>
    </recommendedName>
</protein>
<evidence type="ECO:0000256" key="1">
    <source>
        <dbReference type="ARBA" id="ARBA00004141"/>
    </source>
</evidence>
<feature type="transmembrane region" description="Helical" evidence="6">
    <location>
        <begin position="29"/>
        <end position="48"/>
    </location>
</feature>
<evidence type="ECO:0000313" key="9">
    <source>
        <dbReference type="Proteomes" id="UP000308724"/>
    </source>
</evidence>
<reference evidence="8 9" key="1">
    <citation type="submission" date="2018-10" db="EMBL/GenBank/DDBJ databases">
        <title>Fifty Aureobasidium pullulans genomes reveal a recombining polyextremotolerant generalist.</title>
        <authorList>
            <person name="Gostincar C."/>
            <person name="Turk M."/>
            <person name="Zajc J."/>
            <person name="Gunde-Cimerman N."/>
        </authorList>
    </citation>
    <scope>NUCLEOTIDE SEQUENCE [LARGE SCALE GENOMIC DNA]</scope>
    <source>
        <strain evidence="8 9">EXF-1645</strain>
    </source>
</reference>
<evidence type="ECO:0000256" key="2">
    <source>
        <dbReference type="ARBA" id="ARBA00022692"/>
    </source>
</evidence>
<evidence type="ECO:0000256" key="5">
    <source>
        <dbReference type="ARBA" id="ARBA00038359"/>
    </source>
</evidence>
<proteinExistence type="inferred from homology"/>
<dbReference type="AlphaFoldDB" id="A0A4T0BFW1"/>
<dbReference type="PANTHER" id="PTHR33048">
    <property type="entry name" value="PTH11-LIKE INTEGRAL MEMBRANE PROTEIN (AFU_ORTHOLOGUE AFUA_5G11245)"/>
    <property type="match status" value="1"/>
</dbReference>
<comment type="caution">
    <text evidence="8">The sequence shown here is derived from an EMBL/GenBank/DDBJ whole genome shotgun (WGS) entry which is preliminary data.</text>
</comment>
<keyword evidence="4 6" id="KW-0472">Membrane</keyword>
<dbReference type="Proteomes" id="UP000308724">
    <property type="component" value="Unassembled WGS sequence"/>
</dbReference>
<name>A0A4T0BFW1_AURPU</name>
<evidence type="ECO:0000256" key="4">
    <source>
        <dbReference type="ARBA" id="ARBA00023136"/>
    </source>
</evidence>
<comment type="similarity">
    <text evidence="5">Belongs to the SAT4 family.</text>
</comment>
<evidence type="ECO:0000259" key="7">
    <source>
        <dbReference type="Pfam" id="PF20684"/>
    </source>
</evidence>
<feature type="transmembrane region" description="Helical" evidence="6">
    <location>
        <begin position="148"/>
        <end position="167"/>
    </location>
</feature>
<gene>
    <name evidence="8" type="ORF">D6C78_07692</name>
</gene>
<feature type="transmembrane region" description="Helical" evidence="6">
    <location>
        <begin position="195"/>
        <end position="219"/>
    </location>
</feature>
<keyword evidence="2 6" id="KW-0812">Transmembrane</keyword>
<dbReference type="Pfam" id="PF20684">
    <property type="entry name" value="Fung_rhodopsin"/>
    <property type="match status" value="1"/>
</dbReference>
<feature type="transmembrane region" description="Helical" evidence="6">
    <location>
        <begin position="104"/>
        <end position="127"/>
    </location>
</feature>
<comment type="subcellular location">
    <subcellularLocation>
        <location evidence="1">Membrane</location>
        <topology evidence="1">Multi-pass membrane protein</topology>
    </subcellularLocation>
</comment>
<feature type="transmembrane region" description="Helical" evidence="6">
    <location>
        <begin position="60"/>
        <end position="84"/>
    </location>
</feature>
<accession>A0A4T0BFW1</accession>
<dbReference type="GO" id="GO:0016020">
    <property type="term" value="C:membrane"/>
    <property type="evidence" value="ECO:0007669"/>
    <property type="project" value="UniProtKB-SubCell"/>
</dbReference>
<dbReference type="InterPro" id="IPR049326">
    <property type="entry name" value="Rhodopsin_dom_fungi"/>
</dbReference>